<dbReference type="GeneID" id="31002245"/>
<gene>
    <name evidence="7" type="ORF">UA08_02490</name>
</gene>
<dbReference type="SUPFAM" id="SSF57884">
    <property type="entry name" value="Ada DNA repair protein, N-terminal domain (N-Ada 10)"/>
    <property type="match status" value="1"/>
</dbReference>
<proteinExistence type="predicted"/>
<dbReference type="InterPro" id="IPR018060">
    <property type="entry name" value="HTH_AraC"/>
</dbReference>
<evidence type="ECO:0000256" key="2">
    <source>
        <dbReference type="ARBA" id="ARBA00022603"/>
    </source>
</evidence>
<evidence type="ECO:0000256" key="5">
    <source>
        <dbReference type="ARBA" id="ARBA00023163"/>
    </source>
</evidence>
<dbReference type="Pfam" id="PF00165">
    <property type="entry name" value="HTH_AraC"/>
    <property type="match status" value="1"/>
</dbReference>
<evidence type="ECO:0000256" key="3">
    <source>
        <dbReference type="ARBA" id="ARBA00023015"/>
    </source>
</evidence>
<dbReference type="SUPFAM" id="SSF46689">
    <property type="entry name" value="Homeodomain-like"/>
    <property type="match status" value="1"/>
</dbReference>
<name>A0A225AQP3_TALAT</name>
<dbReference type="GO" id="GO:0008270">
    <property type="term" value="F:zinc ion binding"/>
    <property type="evidence" value="ECO:0007669"/>
    <property type="project" value="InterPro"/>
</dbReference>
<keyword evidence="8" id="KW-1185">Reference proteome</keyword>
<dbReference type="InterPro" id="IPR004026">
    <property type="entry name" value="Ada_DNA_repair_Zn-bd"/>
</dbReference>
<keyword evidence="3" id="KW-0805">Transcription regulation</keyword>
<dbReference type="InterPro" id="IPR035451">
    <property type="entry name" value="Ada-like_dom_sf"/>
</dbReference>
<protein>
    <recommendedName>
        <fullName evidence="6">HTH araC/xylS-type domain-containing protein</fullName>
    </recommendedName>
</protein>
<dbReference type="STRING" id="1441469.A0A225AQP3"/>
<feature type="domain" description="HTH araC/xylS-type" evidence="6">
    <location>
        <begin position="121"/>
        <end position="160"/>
    </location>
</feature>
<dbReference type="RefSeq" id="XP_020121944.1">
    <property type="nucleotide sequence ID" value="XM_020264538.1"/>
</dbReference>
<keyword evidence="5" id="KW-0804">Transcription</keyword>
<dbReference type="GO" id="GO:0003700">
    <property type="term" value="F:DNA-binding transcription factor activity"/>
    <property type="evidence" value="ECO:0007669"/>
    <property type="project" value="InterPro"/>
</dbReference>
<comment type="cofactor">
    <cofactor evidence="1">
        <name>Zn(2+)</name>
        <dbReference type="ChEBI" id="CHEBI:29105"/>
    </cofactor>
</comment>
<evidence type="ECO:0000256" key="4">
    <source>
        <dbReference type="ARBA" id="ARBA00023159"/>
    </source>
</evidence>
<organism evidence="7 8">
    <name type="scientific">Talaromyces atroroseus</name>
    <dbReference type="NCBI Taxonomy" id="1441469"/>
    <lineage>
        <taxon>Eukaryota</taxon>
        <taxon>Fungi</taxon>
        <taxon>Dikarya</taxon>
        <taxon>Ascomycota</taxon>
        <taxon>Pezizomycotina</taxon>
        <taxon>Eurotiomycetes</taxon>
        <taxon>Eurotiomycetidae</taxon>
        <taxon>Eurotiales</taxon>
        <taxon>Trichocomaceae</taxon>
        <taxon>Talaromyces</taxon>
        <taxon>Talaromyces sect. Trachyspermi</taxon>
    </lineage>
</organism>
<sequence>MHTNPLTGRNQLFQTPHSRWLALTHRDPSSHSSFLYGVKSTKIYCRPTCPARLARRANVVFYDTQEQARRDGFRPCKRCRPDNAGFVGVAEEIVSRVIALVRVERDSYDDNNNNNRGNDELTMMKRSLKDLAHEVGVTPSYLCRVFKKRMGVTIGTYMMEFEREEGGETEVGKSGNALDRSFHDTPKSARNPALAPQILDGGLVETSGMQNGEEALDLNFDFDEWFWAEEFVNDRVIECAV</sequence>
<comment type="caution">
    <text evidence="7">The sequence shown here is derived from an EMBL/GenBank/DDBJ whole genome shotgun (WGS) entry which is preliminary data.</text>
</comment>
<keyword evidence="2" id="KW-0489">Methyltransferase</keyword>
<dbReference type="GO" id="GO:0043565">
    <property type="term" value="F:sequence-specific DNA binding"/>
    <property type="evidence" value="ECO:0007669"/>
    <property type="project" value="InterPro"/>
</dbReference>
<dbReference type="Proteomes" id="UP000214365">
    <property type="component" value="Unassembled WGS sequence"/>
</dbReference>
<keyword evidence="4" id="KW-0010">Activator</keyword>
<evidence type="ECO:0000259" key="6">
    <source>
        <dbReference type="PROSITE" id="PS01124"/>
    </source>
</evidence>
<dbReference type="GO" id="GO:0006281">
    <property type="term" value="P:DNA repair"/>
    <property type="evidence" value="ECO:0007669"/>
    <property type="project" value="InterPro"/>
</dbReference>
<dbReference type="OrthoDB" id="2447880at2759"/>
<dbReference type="Gene3D" id="3.40.10.10">
    <property type="entry name" value="DNA Methylphosphotriester Repair Domain"/>
    <property type="match status" value="1"/>
</dbReference>
<dbReference type="GO" id="GO:0008168">
    <property type="term" value="F:methyltransferase activity"/>
    <property type="evidence" value="ECO:0007669"/>
    <property type="project" value="UniProtKB-KW"/>
</dbReference>
<dbReference type="PROSITE" id="PS01124">
    <property type="entry name" value="HTH_ARAC_FAMILY_2"/>
    <property type="match status" value="1"/>
</dbReference>
<evidence type="ECO:0000256" key="1">
    <source>
        <dbReference type="ARBA" id="ARBA00001947"/>
    </source>
</evidence>
<dbReference type="GO" id="GO:0032259">
    <property type="term" value="P:methylation"/>
    <property type="evidence" value="ECO:0007669"/>
    <property type="project" value="UniProtKB-KW"/>
</dbReference>
<accession>A0A225AQP3</accession>
<dbReference type="EMBL" id="LFMY01000003">
    <property type="protein sequence ID" value="OKL61823.1"/>
    <property type="molecule type" value="Genomic_DNA"/>
</dbReference>
<dbReference type="Gene3D" id="1.10.10.60">
    <property type="entry name" value="Homeodomain-like"/>
    <property type="match status" value="1"/>
</dbReference>
<evidence type="ECO:0000313" key="7">
    <source>
        <dbReference type="EMBL" id="OKL61823.1"/>
    </source>
</evidence>
<dbReference type="InterPro" id="IPR009057">
    <property type="entry name" value="Homeodomain-like_sf"/>
</dbReference>
<dbReference type="Pfam" id="PF02805">
    <property type="entry name" value="Ada_Zn_binding"/>
    <property type="match status" value="1"/>
</dbReference>
<reference evidence="7 8" key="1">
    <citation type="submission" date="2015-06" db="EMBL/GenBank/DDBJ databases">
        <title>Talaromyces atroroseus IBT 11181 draft genome.</title>
        <authorList>
            <person name="Rasmussen K.B."/>
            <person name="Rasmussen S."/>
            <person name="Petersen B."/>
            <person name="Sicheritz-Ponten T."/>
            <person name="Mortensen U.H."/>
            <person name="Thrane U."/>
        </authorList>
    </citation>
    <scope>NUCLEOTIDE SEQUENCE [LARGE SCALE GENOMIC DNA]</scope>
    <source>
        <strain evidence="7 8">IBT 11181</strain>
    </source>
</reference>
<keyword evidence="2" id="KW-0808">Transferase</keyword>
<evidence type="ECO:0000313" key="8">
    <source>
        <dbReference type="Proteomes" id="UP000214365"/>
    </source>
</evidence>
<dbReference type="AlphaFoldDB" id="A0A225AQP3"/>